<dbReference type="SMART" id="SM00957">
    <property type="entry name" value="SecA_DEAD"/>
    <property type="match status" value="1"/>
</dbReference>
<reference evidence="21" key="1">
    <citation type="submission" date="2021-03" db="EMBL/GenBank/DDBJ databases">
        <authorList>
            <person name="Wang G."/>
        </authorList>
    </citation>
    <scope>NUCLEOTIDE SEQUENCE</scope>
    <source>
        <strain evidence="21">KCTC 12899</strain>
    </source>
</reference>
<evidence type="ECO:0000256" key="1">
    <source>
        <dbReference type="ARBA" id="ARBA00001947"/>
    </source>
</evidence>
<dbReference type="GO" id="GO:0008564">
    <property type="term" value="F:protein-exporting ATPase activity"/>
    <property type="evidence" value="ECO:0007669"/>
    <property type="project" value="UniProtKB-EC"/>
</dbReference>
<evidence type="ECO:0000256" key="2">
    <source>
        <dbReference type="ARBA" id="ARBA00004170"/>
    </source>
</evidence>
<dbReference type="SUPFAM" id="SSF52540">
    <property type="entry name" value="P-loop containing nucleoside triphosphate hydrolases"/>
    <property type="match status" value="2"/>
</dbReference>
<dbReference type="PROSITE" id="PS01312">
    <property type="entry name" value="SECA"/>
    <property type="match status" value="1"/>
</dbReference>
<dbReference type="Pfam" id="PF01043">
    <property type="entry name" value="SecA_PP_bind"/>
    <property type="match status" value="1"/>
</dbReference>
<keyword evidence="4 15" id="KW-0813">Transport</keyword>
<keyword evidence="5 15" id="KW-1003">Cell membrane</keyword>
<keyword evidence="11 15" id="KW-0653">Protein transport</keyword>
<dbReference type="Pfam" id="PF21090">
    <property type="entry name" value="P-loop_SecA"/>
    <property type="match status" value="1"/>
</dbReference>
<evidence type="ECO:0000259" key="19">
    <source>
        <dbReference type="PROSITE" id="PS51194"/>
    </source>
</evidence>
<comment type="function">
    <text evidence="15">Part of the Sec protein translocase complex. Interacts with the SecYEG preprotein conducting channel. Has a central role in coupling the hydrolysis of ATP to the transfer of proteins into and across the cell membrane, serving as an ATP-driven molecular motor driving the stepwise translocation of polypeptide chains across the membrane.</text>
</comment>
<dbReference type="InterPro" id="IPR036670">
    <property type="entry name" value="SecA_X-link_sf"/>
</dbReference>
<evidence type="ECO:0000256" key="15">
    <source>
        <dbReference type="HAMAP-Rule" id="MF_01382"/>
    </source>
</evidence>
<evidence type="ECO:0000256" key="10">
    <source>
        <dbReference type="ARBA" id="ARBA00022840"/>
    </source>
</evidence>
<keyword evidence="9" id="KW-0862">Zinc</keyword>
<dbReference type="Gene3D" id="3.90.1440.10">
    <property type="entry name" value="SecA, preprotein cross-linking domain"/>
    <property type="match status" value="1"/>
</dbReference>
<dbReference type="GO" id="GO:0043952">
    <property type="term" value="P:protein transport by the Sec complex"/>
    <property type="evidence" value="ECO:0007669"/>
    <property type="project" value="UniProtKB-ARBA"/>
</dbReference>
<evidence type="ECO:0000256" key="17">
    <source>
        <dbReference type="SAM" id="MobiDB-lite"/>
    </source>
</evidence>
<protein>
    <recommendedName>
        <fullName evidence="15 16">Protein translocase subunit SecA</fullName>
        <ecNumber evidence="15">7.4.2.8</ecNumber>
    </recommendedName>
</protein>
<feature type="binding site" evidence="15">
    <location>
        <position position="86"/>
    </location>
    <ligand>
        <name>ATP</name>
        <dbReference type="ChEBI" id="CHEBI:30616"/>
    </ligand>
</feature>
<keyword evidence="12 15" id="KW-1278">Translocase</keyword>
<dbReference type="GO" id="GO:0031522">
    <property type="term" value="C:cell envelope Sec protein transport complex"/>
    <property type="evidence" value="ECO:0007669"/>
    <property type="project" value="TreeGrafter"/>
</dbReference>
<dbReference type="Proteomes" id="UP000664417">
    <property type="component" value="Unassembled WGS sequence"/>
</dbReference>
<dbReference type="Pfam" id="PF07517">
    <property type="entry name" value="SecA_DEAD"/>
    <property type="match status" value="1"/>
</dbReference>
<dbReference type="FunFam" id="3.40.50.300:FF:000334">
    <property type="entry name" value="Protein translocase subunit SecA"/>
    <property type="match status" value="1"/>
</dbReference>
<comment type="subunit">
    <text evidence="15">Monomer and homodimer. Part of the essential Sec protein translocation apparatus which comprises SecA, SecYEG and auxiliary proteins SecDF. Other proteins may also be involved.</text>
</comment>
<proteinExistence type="inferred from homology"/>
<dbReference type="Gene3D" id="1.10.3060.10">
    <property type="entry name" value="Helical scaffold and wing domains of SecA"/>
    <property type="match status" value="1"/>
</dbReference>
<dbReference type="SMART" id="SM00958">
    <property type="entry name" value="SecA_PP_bind"/>
    <property type="match status" value="1"/>
</dbReference>
<dbReference type="CDD" id="cd17928">
    <property type="entry name" value="DEXDc_SecA"/>
    <property type="match status" value="1"/>
</dbReference>
<evidence type="ECO:0000256" key="4">
    <source>
        <dbReference type="ARBA" id="ARBA00022448"/>
    </source>
</evidence>
<feature type="compositionally biased region" description="Basic and acidic residues" evidence="17">
    <location>
        <begin position="818"/>
        <end position="828"/>
    </location>
</feature>
<keyword evidence="7" id="KW-0479">Metal-binding</keyword>
<feature type="domain" description="Helicase C-terminal" evidence="19">
    <location>
        <begin position="414"/>
        <end position="608"/>
    </location>
</feature>
<keyword evidence="6 15" id="KW-0963">Cytoplasm</keyword>
<dbReference type="PANTHER" id="PTHR30612">
    <property type="entry name" value="SECA INNER MEMBRANE COMPONENT OF SEC PROTEIN SECRETION SYSTEM"/>
    <property type="match status" value="1"/>
</dbReference>
<dbReference type="InterPro" id="IPR011130">
    <property type="entry name" value="SecA_preprotein_X-link_dom"/>
</dbReference>
<dbReference type="AlphaFoldDB" id="A0A8J7U676"/>
<evidence type="ECO:0000256" key="13">
    <source>
        <dbReference type="ARBA" id="ARBA00023010"/>
    </source>
</evidence>
<keyword evidence="10 15" id="KW-0067">ATP-binding</keyword>
<evidence type="ECO:0000313" key="21">
    <source>
        <dbReference type="EMBL" id="MBO1322502.1"/>
    </source>
</evidence>
<dbReference type="FunFam" id="3.40.50.300:FF:000113">
    <property type="entry name" value="Preprotein translocase subunit SecA"/>
    <property type="match status" value="1"/>
</dbReference>
<sequence>MLKALKKVFGSKNEREINKLKPVVEFIHSLEPEFQALSDDQLKAKTGEFMERIEGGEPVDSILPEAFAALREASVRVMGMRHYDVQMMGGIILNRGSIAEMRTGEGKTLTATLPVYLNALTRRGVHVVTVNDYLAKRDSEWMGRLYNWMGLSTGCILNQMSDDERKAAYECDITYGTNNEFGFDYLRDNMKFQPDTLVQREFHFAIVDEVDSVLIDEARTPLIISGPSEGNTQKYYDANQLVLKLSPEHADVDEKDHLAMFNEAGIKRLEELLKVENLYDIEHIQILHALEQALRAHNLFTRDVDYVVKEGAVVIIDSHTGRPQPGRRYSDGLHQALEAKEGVTIEKENQTLASVTYQNFFRMYEKLSGMTGTAETEATEFQKIYKLETYVIPTNKPMIRDDRNDQVYGSNKAKLEALVEQIQTENAVGRPVLVGTVAIESSEQVSQFLTQRGIKHVVLNAKFHAQESEIVAQAGRLGAVTIATNMAGRGTDIILGGNPEMLAQSEAARNKDADYEELLAKYTAQCEADKKKVLELGGLAILGTERHDSRRIDNQLRGRAGRQGDPGMSLFFLSLEDKLLRLFGNERMKKMMKAQMTDGLPIEHSWISKAIERAQKSVEGRHFEARKHTLEYDDVNNKQRNTFYALRRQMLFGNAREYLFKRARAIVEFTVNDYLALQKANEDDRGRVEETLKSIFAFELPEDRKIEESLIEEVITRMQEDYSEKWDHLGLPEDVIENHERFIMLYMIDQQWKDHMRVMDSLERAVKLQGYAQQDPLTVYKRDSFKEFNALMDRLDEEVVKTLVHVRPQLQSESLSQMKREREKEEKAMQMAGGGEDKAEEPQNVKAKPVRRTEPKVGRNEPCPCGSGKKYKKCHGLAKV</sequence>
<dbReference type="Pfam" id="PF07516">
    <property type="entry name" value="SecA_SW"/>
    <property type="match status" value="1"/>
</dbReference>
<evidence type="ECO:0000259" key="18">
    <source>
        <dbReference type="PROSITE" id="PS51192"/>
    </source>
</evidence>
<gene>
    <name evidence="15 21" type="primary">secA</name>
    <name evidence="21" type="ORF">J3U88_28775</name>
</gene>
<evidence type="ECO:0000256" key="6">
    <source>
        <dbReference type="ARBA" id="ARBA00022490"/>
    </source>
</evidence>
<dbReference type="Pfam" id="PF02810">
    <property type="entry name" value="SEC-C"/>
    <property type="match status" value="1"/>
</dbReference>
<dbReference type="NCBIfam" id="TIGR00963">
    <property type="entry name" value="secA"/>
    <property type="match status" value="1"/>
</dbReference>
<dbReference type="SUPFAM" id="SSF81767">
    <property type="entry name" value="Pre-protein crosslinking domain of SecA"/>
    <property type="match status" value="1"/>
</dbReference>
<dbReference type="InterPro" id="IPR011115">
    <property type="entry name" value="SecA_DEAD"/>
</dbReference>
<feature type="domain" description="SecA family profile" evidence="20">
    <location>
        <begin position="2"/>
        <end position="603"/>
    </location>
</feature>
<dbReference type="HAMAP" id="MF_01382">
    <property type="entry name" value="SecA"/>
    <property type="match status" value="1"/>
</dbReference>
<dbReference type="InterPro" id="IPR000185">
    <property type="entry name" value="SecA"/>
</dbReference>
<dbReference type="GO" id="GO:0046872">
    <property type="term" value="F:metal ion binding"/>
    <property type="evidence" value="ECO:0007669"/>
    <property type="project" value="UniProtKB-KW"/>
</dbReference>
<evidence type="ECO:0000256" key="11">
    <source>
        <dbReference type="ARBA" id="ARBA00022927"/>
    </source>
</evidence>
<feature type="region of interest" description="Disordered" evidence="17">
    <location>
        <begin position="812"/>
        <end position="880"/>
    </location>
</feature>
<dbReference type="EMBL" id="JAFREP010000038">
    <property type="protein sequence ID" value="MBO1322502.1"/>
    <property type="molecule type" value="Genomic_DNA"/>
</dbReference>
<dbReference type="InterPro" id="IPR014001">
    <property type="entry name" value="Helicase_ATP-bd"/>
</dbReference>
<name>A0A8J7U676_9BACT</name>
<dbReference type="InterPro" id="IPR004027">
    <property type="entry name" value="SEC_C_motif"/>
</dbReference>
<comment type="caution">
    <text evidence="21">The sequence shown here is derived from an EMBL/GenBank/DDBJ whole genome shotgun (WGS) entry which is preliminary data.</text>
</comment>
<dbReference type="EC" id="7.4.2.8" evidence="15"/>
<dbReference type="PROSITE" id="PS51196">
    <property type="entry name" value="SECA_MOTOR_DEAD"/>
    <property type="match status" value="1"/>
</dbReference>
<comment type="similarity">
    <text evidence="3 15 16">Belongs to the SecA family.</text>
</comment>
<accession>A0A8J7U676</accession>
<comment type="catalytic activity">
    <reaction evidence="15">
        <text>ATP + H2O + cellular proteinSide 1 = ADP + phosphate + cellular proteinSide 2.</text>
        <dbReference type="EC" id="7.4.2.8"/>
    </reaction>
</comment>
<dbReference type="GO" id="GO:0065002">
    <property type="term" value="P:intracellular protein transmembrane transport"/>
    <property type="evidence" value="ECO:0007669"/>
    <property type="project" value="UniProtKB-UniRule"/>
</dbReference>
<evidence type="ECO:0000256" key="7">
    <source>
        <dbReference type="ARBA" id="ARBA00022723"/>
    </source>
</evidence>
<keyword evidence="22" id="KW-1185">Reference proteome</keyword>
<dbReference type="InterPro" id="IPR044722">
    <property type="entry name" value="SecA_SF2_C"/>
</dbReference>
<evidence type="ECO:0000256" key="12">
    <source>
        <dbReference type="ARBA" id="ARBA00022967"/>
    </source>
</evidence>
<dbReference type="InterPro" id="IPR011116">
    <property type="entry name" value="SecA_Wing/Scaffold"/>
</dbReference>
<dbReference type="CDD" id="cd18803">
    <property type="entry name" value="SF2_C_secA"/>
    <property type="match status" value="1"/>
</dbReference>
<dbReference type="PANTHER" id="PTHR30612:SF0">
    <property type="entry name" value="CHLOROPLAST PROTEIN-TRANSPORTING ATPASE"/>
    <property type="match status" value="1"/>
</dbReference>
<dbReference type="InterPro" id="IPR014018">
    <property type="entry name" value="SecA_motor_DEAD"/>
</dbReference>
<keyword evidence="8 15" id="KW-0547">Nucleotide-binding</keyword>
<dbReference type="PROSITE" id="PS51192">
    <property type="entry name" value="HELICASE_ATP_BIND_1"/>
    <property type="match status" value="1"/>
</dbReference>
<dbReference type="SUPFAM" id="SSF81886">
    <property type="entry name" value="Helical scaffold and wing domains of SecA"/>
    <property type="match status" value="1"/>
</dbReference>
<evidence type="ECO:0000259" key="20">
    <source>
        <dbReference type="PROSITE" id="PS51196"/>
    </source>
</evidence>
<evidence type="ECO:0000256" key="16">
    <source>
        <dbReference type="RuleBase" id="RU003874"/>
    </source>
</evidence>
<feature type="domain" description="Helicase ATP-binding" evidence="18">
    <location>
        <begin position="88"/>
        <end position="246"/>
    </location>
</feature>
<keyword evidence="13 15" id="KW-0811">Translocation</keyword>
<comment type="cofactor">
    <cofactor evidence="1">
        <name>Zn(2+)</name>
        <dbReference type="ChEBI" id="CHEBI:29105"/>
    </cofactor>
</comment>
<evidence type="ECO:0000256" key="14">
    <source>
        <dbReference type="ARBA" id="ARBA00023136"/>
    </source>
</evidence>
<dbReference type="RefSeq" id="WP_207862512.1">
    <property type="nucleotide sequence ID" value="NZ_JAFREP010000038.1"/>
</dbReference>
<evidence type="ECO:0000256" key="5">
    <source>
        <dbReference type="ARBA" id="ARBA00022475"/>
    </source>
</evidence>
<dbReference type="Gene3D" id="3.40.50.300">
    <property type="entry name" value="P-loop containing nucleotide triphosphate hydrolases"/>
    <property type="match status" value="2"/>
</dbReference>
<evidence type="ECO:0000256" key="8">
    <source>
        <dbReference type="ARBA" id="ARBA00022741"/>
    </source>
</evidence>
<keyword evidence="14 15" id="KW-0472">Membrane</keyword>
<organism evidence="21 22">
    <name type="scientific">Acanthopleuribacter pedis</name>
    <dbReference type="NCBI Taxonomy" id="442870"/>
    <lineage>
        <taxon>Bacteria</taxon>
        <taxon>Pseudomonadati</taxon>
        <taxon>Acidobacteriota</taxon>
        <taxon>Holophagae</taxon>
        <taxon>Acanthopleuribacterales</taxon>
        <taxon>Acanthopleuribacteraceae</taxon>
        <taxon>Acanthopleuribacter</taxon>
    </lineage>
</organism>
<dbReference type="InterPro" id="IPR027417">
    <property type="entry name" value="P-loop_NTPase"/>
</dbReference>
<dbReference type="NCBIfam" id="NF009538">
    <property type="entry name" value="PRK12904.1"/>
    <property type="match status" value="1"/>
</dbReference>
<feature type="binding site" evidence="15">
    <location>
        <begin position="104"/>
        <end position="108"/>
    </location>
    <ligand>
        <name>ATP</name>
        <dbReference type="ChEBI" id="CHEBI:30616"/>
    </ligand>
</feature>
<dbReference type="GO" id="GO:0017038">
    <property type="term" value="P:protein import"/>
    <property type="evidence" value="ECO:0007669"/>
    <property type="project" value="InterPro"/>
</dbReference>
<evidence type="ECO:0000256" key="9">
    <source>
        <dbReference type="ARBA" id="ARBA00022833"/>
    </source>
</evidence>
<comment type="subcellular location">
    <subcellularLocation>
        <location evidence="15">Cell membrane</location>
        <topology evidence="15">Peripheral membrane protein</topology>
        <orientation evidence="15">Cytoplasmic side</orientation>
    </subcellularLocation>
    <subcellularLocation>
        <location evidence="15">Cytoplasm</location>
    </subcellularLocation>
    <subcellularLocation>
        <location evidence="2">Membrane</location>
        <topology evidence="2">Peripheral membrane protein</topology>
    </subcellularLocation>
    <text evidence="15">Distribution is 50-50.</text>
</comment>
<dbReference type="InterPro" id="IPR036266">
    <property type="entry name" value="SecA_Wing/Scaffold_sf"/>
</dbReference>
<dbReference type="GO" id="GO:0005886">
    <property type="term" value="C:plasma membrane"/>
    <property type="evidence" value="ECO:0007669"/>
    <property type="project" value="UniProtKB-SubCell"/>
</dbReference>
<dbReference type="PRINTS" id="PR00906">
    <property type="entry name" value="SECA"/>
</dbReference>
<dbReference type="GO" id="GO:0006605">
    <property type="term" value="P:protein targeting"/>
    <property type="evidence" value="ECO:0007669"/>
    <property type="project" value="UniProtKB-UniRule"/>
</dbReference>
<dbReference type="InterPro" id="IPR020937">
    <property type="entry name" value="SecA_CS"/>
</dbReference>
<evidence type="ECO:0000313" key="22">
    <source>
        <dbReference type="Proteomes" id="UP000664417"/>
    </source>
</evidence>
<dbReference type="GO" id="GO:0005524">
    <property type="term" value="F:ATP binding"/>
    <property type="evidence" value="ECO:0007669"/>
    <property type="project" value="UniProtKB-UniRule"/>
</dbReference>
<feature type="compositionally biased region" description="Basic residues" evidence="17">
    <location>
        <begin position="869"/>
        <end position="880"/>
    </location>
</feature>
<evidence type="ECO:0000256" key="3">
    <source>
        <dbReference type="ARBA" id="ARBA00007650"/>
    </source>
</evidence>
<feature type="binding site" evidence="15">
    <location>
        <position position="492"/>
    </location>
    <ligand>
        <name>ATP</name>
        <dbReference type="ChEBI" id="CHEBI:30616"/>
    </ligand>
</feature>
<dbReference type="GO" id="GO:0005829">
    <property type="term" value="C:cytosol"/>
    <property type="evidence" value="ECO:0007669"/>
    <property type="project" value="TreeGrafter"/>
</dbReference>
<dbReference type="InterPro" id="IPR001650">
    <property type="entry name" value="Helicase_C-like"/>
</dbReference>
<dbReference type="PROSITE" id="PS51194">
    <property type="entry name" value="HELICASE_CTER"/>
    <property type="match status" value="1"/>
</dbReference>